<feature type="active site" description="Schiff-base intermediate with substrate" evidence="4">
    <location>
        <position position="166"/>
    </location>
</feature>
<evidence type="ECO:0000256" key="5">
    <source>
        <dbReference type="PIRSR" id="PIRSR001365-2"/>
    </source>
</evidence>
<dbReference type="PIRSF" id="PIRSF001365">
    <property type="entry name" value="DHDPS"/>
    <property type="match status" value="1"/>
</dbReference>
<sequence length="305" mass="31913">MSDPQFTGILAAVVTPLTADGSEVDADGVKRQAEHIISGGIHGLVPGGSTGEFTTLTTQERKRVTELYVEAAAGRVPVVAGTGALSTAETVELSVHAEQAGAAAVMVVPPFYEAPTFEELVGHYRAVSDAISIPVMYYNIPTATGVDLRAEQLAQLAREAGIASYKDTGGDFPRFTAVQQQYAADITALNGWDTLTFAALAGGAKAGVWGTASLIPQLCAELYDALAVRNDLAAGRELWSRIFPICQFLESHNYACAIKTGLDLVGNSAGPARLPVLPLAPQYREELRNLLIAAGVSVAEDGVAA</sequence>
<dbReference type="InterPro" id="IPR020624">
    <property type="entry name" value="Schiff_base-form_aldolases_CS"/>
</dbReference>
<dbReference type="Proteomes" id="UP000597989">
    <property type="component" value="Unassembled WGS sequence"/>
</dbReference>
<evidence type="ECO:0000256" key="2">
    <source>
        <dbReference type="ARBA" id="ARBA00023270"/>
    </source>
</evidence>
<dbReference type="GO" id="GO:0019262">
    <property type="term" value="P:N-acetylneuraminate catabolic process"/>
    <property type="evidence" value="ECO:0007669"/>
    <property type="project" value="TreeGrafter"/>
</dbReference>
<evidence type="ECO:0008006" key="8">
    <source>
        <dbReference type="Google" id="ProtNLM"/>
    </source>
</evidence>
<feature type="active site" description="Proton donor/acceptor" evidence="4">
    <location>
        <position position="138"/>
    </location>
</feature>
<dbReference type="SMART" id="SM01130">
    <property type="entry name" value="DHDPS"/>
    <property type="match status" value="1"/>
</dbReference>
<keyword evidence="2" id="KW-0704">Schiff base</keyword>
<dbReference type="AlphaFoldDB" id="A0A917NGI6"/>
<gene>
    <name evidence="6" type="ORF">GCM10011581_39800</name>
</gene>
<dbReference type="PROSITE" id="PS00665">
    <property type="entry name" value="DHDPS_1"/>
    <property type="match status" value="1"/>
</dbReference>
<dbReference type="PANTHER" id="PTHR42849:SF1">
    <property type="entry name" value="N-ACETYLNEURAMINATE LYASE"/>
    <property type="match status" value="1"/>
</dbReference>
<proteinExistence type="inferred from homology"/>
<feature type="binding site" evidence="5">
    <location>
        <position position="208"/>
    </location>
    <ligand>
        <name>pyruvate</name>
        <dbReference type="ChEBI" id="CHEBI:15361"/>
    </ligand>
</feature>
<dbReference type="EMBL" id="BMMT01000016">
    <property type="protein sequence ID" value="GGI98662.1"/>
    <property type="molecule type" value="Genomic_DNA"/>
</dbReference>
<evidence type="ECO:0000256" key="3">
    <source>
        <dbReference type="PIRNR" id="PIRNR001365"/>
    </source>
</evidence>
<accession>A0A917NGI6</accession>
<dbReference type="RefSeq" id="WP_188989947.1">
    <property type="nucleotide sequence ID" value="NZ_BMMT01000016.1"/>
</dbReference>
<evidence type="ECO:0000313" key="6">
    <source>
        <dbReference type="EMBL" id="GGI98662.1"/>
    </source>
</evidence>
<dbReference type="CDD" id="cd00408">
    <property type="entry name" value="DHDPS-like"/>
    <property type="match status" value="1"/>
</dbReference>
<name>A0A917NGI6_9PSEU</name>
<dbReference type="PANTHER" id="PTHR42849">
    <property type="entry name" value="N-ACETYLNEURAMINATE LYASE"/>
    <property type="match status" value="1"/>
</dbReference>
<evidence type="ECO:0000313" key="7">
    <source>
        <dbReference type="Proteomes" id="UP000597989"/>
    </source>
</evidence>
<dbReference type="Pfam" id="PF00701">
    <property type="entry name" value="DHDPS"/>
    <property type="match status" value="1"/>
</dbReference>
<dbReference type="InterPro" id="IPR013785">
    <property type="entry name" value="Aldolase_TIM"/>
</dbReference>
<dbReference type="InterPro" id="IPR002220">
    <property type="entry name" value="DapA-like"/>
</dbReference>
<dbReference type="GO" id="GO:0005829">
    <property type="term" value="C:cytosol"/>
    <property type="evidence" value="ECO:0007669"/>
    <property type="project" value="TreeGrafter"/>
</dbReference>
<feature type="binding site" evidence="5">
    <location>
        <position position="50"/>
    </location>
    <ligand>
        <name>pyruvate</name>
        <dbReference type="ChEBI" id="CHEBI:15361"/>
    </ligand>
</feature>
<dbReference type="Gene3D" id="3.20.20.70">
    <property type="entry name" value="Aldolase class I"/>
    <property type="match status" value="1"/>
</dbReference>
<dbReference type="PRINTS" id="PR00146">
    <property type="entry name" value="DHPICSNTHASE"/>
</dbReference>
<dbReference type="GO" id="GO:0008747">
    <property type="term" value="F:N-acetylneuraminate lyase activity"/>
    <property type="evidence" value="ECO:0007669"/>
    <property type="project" value="TreeGrafter"/>
</dbReference>
<keyword evidence="1 3" id="KW-0456">Lyase</keyword>
<protein>
    <recommendedName>
        <fullName evidence="8">4-hydroxy-tetrahydrodipicolinate synthase</fullName>
    </recommendedName>
</protein>
<evidence type="ECO:0000256" key="1">
    <source>
        <dbReference type="ARBA" id="ARBA00023239"/>
    </source>
</evidence>
<comment type="similarity">
    <text evidence="3">Belongs to the DapA family.</text>
</comment>
<comment type="caution">
    <text evidence="6">The sequence shown here is derived from an EMBL/GenBank/DDBJ whole genome shotgun (WGS) entry which is preliminary data.</text>
</comment>
<organism evidence="6 7">
    <name type="scientific">Saccharopolyspora thermophila</name>
    <dbReference type="NCBI Taxonomy" id="89367"/>
    <lineage>
        <taxon>Bacteria</taxon>
        <taxon>Bacillati</taxon>
        <taxon>Actinomycetota</taxon>
        <taxon>Actinomycetes</taxon>
        <taxon>Pseudonocardiales</taxon>
        <taxon>Pseudonocardiaceae</taxon>
        <taxon>Saccharopolyspora</taxon>
    </lineage>
</organism>
<reference evidence="6 7" key="1">
    <citation type="journal article" date="2014" name="Int. J. Syst. Evol. Microbiol.">
        <title>Complete genome sequence of Corynebacterium casei LMG S-19264T (=DSM 44701T), isolated from a smear-ripened cheese.</title>
        <authorList>
            <consortium name="US DOE Joint Genome Institute (JGI-PGF)"/>
            <person name="Walter F."/>
            <person name="Albersmeier A."/>
            <person name="Kalinowski J."/>
            <person name="Ruckert C."/>
        </authorList>
    </citation>
    <scope>NUCLEOTIDE SEQUENCE [LARGE SCALE GENOMIC DNA]</scope>
    <source>
        <strain evidence="6 7">CGMCC 4.7206</strain>
    </source>
</reference>
<evidence type="ECO:0000256" key="4">
    <source>
        <dbReference type="PIRSR" id="PIRSR001365-1"/>
    </source>
</evidence>
<dbReference type="SUPFAM" id="SSF51569">
    <property type="entry name" value="Aldolase"/>
    <property type="match status" value="1"/>
</dbReference>